<dbReference type="EMBL" id="FNIE01000005">
    <property type="protein sequence ID" value="SDN67903.1"/>
    <property type="molecule type" value="Genomic_DNA"/>
</dbReference>
<evidence type="ECO:0000313" key="3">
    <source>
        <dbReference type="EMBL" id="SDN67903.1"/>
    </source>
</evidence>
<protein>
    <submittedName>
        <fullName evidence="3">Clp amino terminal domain-containing protein, pathogenicity island component</fullName>
    </submittedName>
</protein>
<dbReference type="Gene3D" id="1.10.1780.10">
    <property type="entry name" value="Clp, N-terminal domain"/>
    <property type="match status" value="1"/>
</dbReference>
<feature type="domain" description="Clp R" evidence="2">
    <location>
        <begin position="2"/>
        <end position="155"/>
    </location>
</feature>
<dbReference type="STRING" id="310781.SAMN05216259_105166"/>
<gene>
    <name evidence="3" type="ORF">SAMN05216259_105166</name>
</gene>
<sequence length="155" mass="16679">MPETASLRLKPVIEFARTEAERRGDRRIGTDHLLLALLVDPTDDPARALGVSLAQGRAALDSLDREALASIGVRLDAPLESPLTRGHRRLPLNSSARAAVAGAKRHADSERKGRRVAPRHLLLSLLTARHPDPAADLLAALGLQAPAVRERLVAQ</sequence>
<dbReference type="OrthoDB" id="3628183at2"/>
<evidence type="ECO:0000259" key="2">
    <source>
        <dbReference type="PROSITE" id="PS51903"/>
    </source>
</evidence>
<evidence type="ECO:0000256" key="1">
    <source>
        <dbReference type="PROSITE-ProRule" id="PRU01251"/>
    </source>
</evidence>
<accession>A0A1H0DCN7</accession>
<dbReference type="SUPFAM" id="SSF81923">
    <property type="entry name" value="Double Clp-N motif"/>
    <property type="match status" value="1"/>
</dbReference>
<evidence type="ECO:0000313" key="4">
    <source>
        <dbReference type="Proteomes" id="UP000199341"/>
    </source>
</evidence>
<keyword evidence="1" id="KW-0677">Repeat</keyword>
<dbReference type="RefSeq" id="WP_093784460.1">
    <property type="nucleotide sequence ID" value="NZ_FNIE01000005.1"/>
</dbReference>
<dbReference type="InterPro" id="IPR036628">
    <property type="entry name" value="Clp_N_dom_sf"/>
</dbReference>
<keyword evidence="4" id="KW-1185">Reference proteome</keyword>
<reference evidence="3 4" key="1">
    <citation type="submission" date="2016-10" db="EMBL/GenBank/DDBJ databases">
        <authorList>
            <person name="de Groot N.N."/>
        </authorList>
    </citation>
    <scope>NUCLEOTIDE SEQUENCE [LARGE SCALE GENOMIC DNA]</scope>
    <source>
        <strain evidence="3 4">CGMCC 4.2022</strain>
    </source>
</reference>
<name>A0A1H0DCN7_9ACTN</name>
<proteinExistence type="predicted"/>
<organism evidence="3 4">
    <name type="scientific">Actinacidiphila guanduensis</name>
    <dbReference type="NCBI Taxonomy" id="310781"/>
    <lineage>
        <taxon>Bacteria</taxon>
        <taxon>Bacillati</taxon>
        <taxon>Actinomycetota</taxon>
        <taxon>Actinomycetes</taxon>
        <taxon>Kitasatosporales</taxon>
        <taxon>Streptomycetaceae</taxon>
        <taxon>Actinacidiphila</taxon>
    </lineage>
</organism>
<dbReference type="AlphaFoldDB" id="A0A1H0DCN7"/>
<dbReference type="Proteomes" id="UP000199341">
    <property type="component" value="Unassembled WGS sequence"/>
</dbReference>
<dbReference type="PROSITE" id="PS51903">
    <property type="entry name" value="CLP_R"/>
    <property type="match status" value="1"/>
</dbReference>
<dbReference type="InterPro" id="IPR004176">
    <property type="entry name" value="Clp_R_N"/>
</dbReference>